<comment type="caution">
    <text evidence="3">The sequence shown here is derived from an EMBL/GenBank/DDBJ whole genome shotgun (WGS) entry which is preliminary data.</text>
</comment>
<accession>A0A6G0X8X5</accession>
<sequence>MDLAIISCEPIHVSNTTSYDSVIQDLQDLNYWINLAEETSKMPPLNVDAFDVLVPYTPSSTDTESMSGDSDHDETRSRKGSFEKSMKNLSVGDMFASKPCQVPGCTQRTRRGKFCPHHGGTKCCRIPSCGNAVQSHGLCKAHGGGARCTVPGCDKSSQGGGLCRAHGGGKRCSHEGCNKGVQRGNKCATHAGFRVCRVQGCPRPDRGAGLCERHHRENQCSVAHCKRLSHALGLCKLHLRQQNRHF</sequence>
<name>A0A6G0X8X5_9STRA</name>
<feature type="region of interest" description="Disordered" evidence="1">
    <location>
        <begin position="59"/>
        <end position="84"/>
    </location>
</feature>
<dbReference type="PANTHER" id="PTHR31827">
    <property type="entry name" value="EMB|CAB89363.1"/>
    <property type="match status" value="1"/>
</dbReference>
<feature type="compositionally biased region" description="Polar residues" evidence="1">
    <location>
        <begin position="59"/>
        <end position="68"/>
    </location>
</feature>
<dbReference type="Pfam" id="PF24906">
    <property type="entry name" value="Zf_WRKY19"/>
    <property type="match status" value="1"/>
</dbReference>
<feature type="domain" description="WRKY19-like zinc finger" evidence="2">
    <location>
        <begin position="145"/>
        <end position="168"/>
    </location>
</feature>
<evidence type="ECO:0000259" key="2">
    <source>
        <dbReference type="Pfam" id="PF24906"/>
    </source>
</evidence>
<gene>
    <name evidence="3" type="ORF">Ae201684_007354</name>
</gene>
<reference evidence="3 4" key="1">
    <citation type="submission" date="2019-07" db="EMBL/GenBank/DDBJ databases">
        <title>Genomics analysis of Aphanomyces spp. identifies a new class of oomycete effector associated with host adaptation.</title>
        <authorList>
            <person name="Gaulin E."/>
        </authorList>
    </citation>
    <scope>NUCLEOTIDE SEQUENCE [LARGE SCALE GENOMIC DNA]</scope>
    <source>
        <strain evidence="3 4">ATCC 201684</strain>
    </source>
</reference>
<dbReference type="EMBL" id="VJMJ01000089">
    <property type="protein sequence ID" value="KAF0736334.1"/>
    <property type="molecule type" value="Genomic_DNA"/>
</dbReference>
<dbReference type="Proteomes" id="UP000481153">
    <property type="component" value="Unassembled WGS sequence"/>
</dbReference>
<proteinExistence type="predicted"/>
<protein>
    <recommendedName>
        <fullName evidence="2">WRKY19-like zinc finger domain-containing protein</fullName>
    </recommendedName>
</protein>
<evidence type="ECO:0000313" key="3">
    <source>
        <dbReference type="EMBL" id="KAF0736334.1"/>
    </source>
</evidence>
<dbReference type="VEuPathDB" id="FungiDB:AeMF1_020375"/>
<dbReference type="InterPro" id="IPR056866">
    <property type="entry name" value="Znf_WRKY19"/>
</dbReference>
<evidence type="ECO:0000313" key="4">
    <source>
        <dbReference type="Proteomes" id="UP000481153"/>
    </source>
</evidence>
<keyword evidence="4" id="KW-1185">Reference proteome</keyword>
<dbReference type="PANTHER" id="PTHR31827:SF1">
    <property type="entry name" value="EMB|CAB89363.1"/>
    <property type="match status" value="1"/>
</dbReference>
<feature type="compositionally biased region" description="Basic and acidic residues" evidence="1">
    <location>
        <begin position="69"/>
        <end position="84"/>
    </location>
</feature>
<evidence type="ECO:0000256" key="1">
    <source>
        <dbReference type="SAM" id="MobiDB-lite"/>
    </source>
</evidence>
<dbReference type="AlphaFoldDB" id="A0A6G0X8X5"/>
<organism evidence="3 4">
    <name type="scientific">Aphanomyces euteiches</name>
    <dbReference type="NCBI Taxonomy" id="100861"/>
    <lineage>
        <taxon>Eukaryota</taxon>
        <taxon>Sar</taxon>
        <taxon>Stramenopiles</taxon>
        <taxon>Oomycota</taxon>
        <taxon>Saprolegniomycetes</taxon>
        <taxon>Saprolegniales</taxon>
        <taxon>Verrucalvaceae</taxon>
        <taxon>Aphanomyces</taxon>
    </lineage>
</organism>